<protein>
    <recommendedName>
        <fullName evidence="5">Elongator complex protein 5</fullName>
    </recommendedName>
</protein>
<dbReference type="EMBL" id="LFZO01000110">
    <property type="protein sequence ID" value="KXT13588.1"/>
    <property type="molecule type" value="Genomic_DNA"/>
</dbReference>
<comment type="caution">
    <text evidence="3">The sequence shown here is derived from an EMBL/GenBank/DDBJ whole genome shotgun (WGS) entry which is preliminary data.</text>
</comment>
<keyword evidence="4" id="KW-1185">Reference proteome</keyword>
<dbReference type="PROSITE" id="PS51257">
    <property type="entry name" value="PROKAR_LIPOPROTEIN"/>
    <property type="match status" value="1"/>
</dbReference>
<dbReference type="GO" id="GO:0002098">
    <property type="term" value="P:tRNA wobble uridine modification"/>
    <property type="evidence" value="ECO:0007669"/>
    <property type="project" value="InterPro"/>
</dbReference>
<dbReference type="InterPro" id="IPR018627">
    <property type="entry name" value="ELP6"/>
</dbReference>
<gene>
    <name evidence="3" type="ORF">AC579_8503</name>
</gene>
<dbReference type="Proteomes" id="UP000073492">
    <property type="component" value="Unassembled WGS sequence"/>
</dbReference>
<evidence type="ECO:0000313" key="4">
    <source>
        <dbReference type="Proteomes" id="UP000073492"/>
    </source>
</evidence>
<proteinExistence type="inferred from homology"/>
<dbReference type="GO" id="GO:0033588">
    <property type="term" value="C:elongator holoenzyme complex"/>
    <property type="evidence" value="ECO:0007669"/>
    <property type="project" value="InterPro"/>
</dbReference>
<accession>A0A139IFU8</accession>
<reference evidence="3 4" key="1">
    <citation type="submission" date="2015-07" db="EMBL/GenBank/DDBJ databases">
        <title>Comparative genomics of the Sigatoka disease complex on banana suggests a link between parallel evolutionary changes in Pseudocercospora fijiensis and Pseudocercospora eumusae and increased virulence on the banana host.</title>
        <authorList>
            <person name="Chang T.-C."/>
            <person name="Salvucci A."/>
            <person name="Crous P.W."/>
            <person name="Stergiopoulos I."/>
        </authorList>
    </citation>
    <scope>NUCLEOTIDE SEQUENCE [LARGE SCALE GENOMIC DNA]</scope>
    <source>
        <strain evidence="3 4">CBS 116634</strain>
    </source>
</reference>
<dbReference type="EMBL" id="LFZO01000110">
    <property type="protein sequence ID" value="KXT13587.1"/>
    <property type="molecule type" value="Genomic_DNA"/>
</dbReference>
<dbReference type="PANTHER" id="PTHR16184">
    <property type="entry name" value="ELONGATOR COMPLEX PROTEIN 6"/>
    <property type="match status" value="1"/>
</dbReference>
<organism evidence="3 4">
    <name type="scientific">Pseudocercospora musae</name>
    <dbReference type="NCBI Taxonomy" id="113226"/>
    <lineage>
        <taxon>Eukaryota</taxon>
        <taxon>Fungi</taxon>
        <taxon>Dikarya</taxon>
        <taxon>Ascomycota</taxon>
        <taxon>Pezizomycotina</taxon>
        <taxon>Dothideomycetes</taxon>
        <taxon>Dothideomycetidae</taxon>
        <taxon>Mycosphaerellales</taxon>
        <taxon>Mycosphaerellaceae</taxon>
        <taxon>Pseudocercospora</taxon>
    </lineage>
</organism>
<evidence type="ECO:0000256" key="2">
    <source>
        <dbReference type="ARBA" id="ARBA00008837"/>
    </source>
</evidence>
<comment type="pathway">
    <text evidence="1">tRNA modification; 5-methoxycarbonylmethyl-2-thiouridine-tRNA biosynthesis.</text>
</comment>
<evidence type="ECO:0000256" key="1">
    <source>
        <dbReference type="ARBA" id="ARBA00005043"/>
    </source>
</evidence>
<evidence type="ECO:0000313" key="3">
    <source>
        <dbReference type="EMBL" id="KXT13588.1"/>
    </source>
</evidence>
<name>A0A139IFU8_9PEZI</name>
<comment type="similarity">
    <text evidence="2">Belongs to the ELP6 family.</text>
</comment>
<dbReference type="PANTHER" id="PTHR16184:SF6">
    <property type="entry name" value="ELONGATOR COMPLEX PROTEIN 6"/>
    <property type="match status" value="1"/>
</dbReference>
<dbReference type="UniPathway" id="UPA00988"/>
<dbReference type="Gene3D" id="3.40.50.300">
    <property type="entry name" value="P-loop containing nucleotide triphosphate hydrolases"/>
    <property type="match status" value="1"/>
</dbReference>
<dbReference type="STRING" id="113226.A0A139IFU8"/>
<dbReference type="CDD" id="cd19495">
    <property type="entry name" value="Elp6"/>
    <property type="match status" value="1"/>
</dbReference>
<dbReference type="AlphaFoldDB" id="A0A139IFU8"/>
<evidence type="ECO:0008006" key="5">
    <source>
        <dbReference type="Google" id="ProtNLM"/>
    </source>
</evidence>
<sequence length="263" mass="28846">MTSRSLPSALESYVRLPPEASLILLTSTLACSVNWLTTRFISGALIQDENSPEEQVSILLVSWMRDLAFWKTDIRRGTALDISKLSQANQFAFTDCFSDPSITISDSEKRITEALSKLSQAADRRILLVLDNPDVLLATASATTLELNHLLLRLRVQVYSTIVTCSADQPLVSSATVESRSTPIEAETAAFVTTQAHAARLVLSVRELDTGAAKDISGVLRITRGGEIYDLDEDERDTKEAELLYLIQRDGNAKVFSRGSGHS</sequence>
<dbReference type="InterPro" id="IPR027417">
    <property type="entry name" value="P-loop_NTPase"/>
</dbReference>